<dbReference type="PANTHER" id="PTHR43547:SF2">
    <property type="entry name" value="HYBRID SIGNAL TRANSDUCTION HISTIDINE KINASE C"/>
    <property type="match status" value="1"/>
</dbReference>
<dbReference type="SUPFAM" id="SSF55785">
    <property type="entry name" value="PYP-like sensor domain (PAS domain)"/>
    <property type="match status" value="1"/>
</dbReference>
<dbReference type="Gene3D" id="3.30.450.20">
    <property type="entry name" value="PAS domain"/>
    <property type="match status" value="1"/>
</dbReference>
<accession>A0A8J3IFP0</accession>
<evidence type="ECO:0000313" key="9">
    <source>
        <dbReference type="Proteomes" id="UP000612362"/>
    </source>
</evidence>
<gene>
    <name evidence="8" type="ORF">KSX_91970</name>
</gene>
<keyword evidence="4" id="KW-0808">Transferase</keyword>
<dbReference type="InterPro" id="IPR036890">
    <property type="entry name" value="HATPase_C_sf"/>
</dbReference>
<dbReference type="GO" id="GO:0000155">
    <property type="term" value="F:phosphorelay sensor kinase activity"/>
    <property type="evidence" value="ECO:0007669"/>
    <property type="project" value="InterPro"/>
</dbReference>
<keyword evidence="5" id="KW-0902">Two-component regulatory system</keyword>
<feature type="compositionally biased region" description="Basic residues" evidence="6">
    <location>
        <begin position="1"/>
        <end position="15"/>
    </location>
</feature>
<dbReference type="InterPro" id="IPR036097">
    <property type="entry name" value="HisK_dim/P_sf"/>
</dbReference>
<dbReference type="Gene3D" id="3.30.565.10">
    <property type="entry name" value="Histidine kinase-like ATPase, C-terminal domain"/>
    <property type="match status" value="1"/>
</dbReference>
<feature type="region of interest" description="Disordered" evidence="6">
    <location>
        <begin position="1"/>
        <end position="33"/>
    </location>
</feature>
<dbReference type="SMART" id="SM00091">
    <property type="entry name" value="PAS"/>
    <property type="match status" value="1"/>
</dbReference>
<dbReference type="Gene3D" id="3.30.450.40">
    <property type="match status" value="1"/>
</dbReference>
<dbReference type="Gene3D" id="1.10.287.130">
    <property type="match status" value="1"/>
</dbReference>
<dbReference type="InterPro" id="IPR029016">
    <property type="entry name" value="GAF-like_dom_sf"/>
</dbReference>
<proteinExistence type="predicted"/>
<evidence type="ECO:0000313" key="8">
    <source>
        <dbReference type="EMBL" id="GHO51034.1"/>
    </source>
</evidence>
<dbReference type="InterPro" id="IPR000014">
    <property type="entry name" value="PAS"/>
</dbReference>
<dbReference type="AlphaFoldDB" id="A0A8J3IFP0"/>
<dbReference type="CDD" id="cd00130">
    <property type="entry name" value="PAS"/>
    <property type="match status" value="1"/>
</dbReference>
<keyword evidence="3" id="KW-0597">Phosphoprotein</keyword>
<dbReference type="InterPro" id="IPR004358">
    <property type="entry name" value="Sig_transdc_His_kin-like_C"/>
</dbReference>
<dbReference type="PROSITE" id="PS50109">
    <property type="entry name" value="HIS_KIN"/>
    <property type="match status" value="1"/>
</dbReference>
<evidence type="ECO:0000256" key="2">
    <source>
        <dbReference type="ARBA" id="ARBA00012438"/>
    </source>
</evidence>
<sequence>MDKGSHRVTPRKLKRGGTPDGKSILRSRSGRLPPHNQVQFHRLQAAWEHFPDSLVACDHNQRILRINAAACKLFEVASEAQYLGKDYQQFLNHYIHSDEQSSLVPSGQWLMSLMLAGKMGTDLSVQTLLLGLPSGRKIPVTVRSFPVIDQELGIQETVFVFHELTYYYQEVFHLQRVYESMLDLLTAIMQIPGQREYILPEETFLLSPPVLFVAQQVVNIIQQVLNCHDVEMFAFARQTGHLHFVAGTGLTDEQEQRWQDMRGCFHLRERIDDAIFARLSANQEVVLTSDQLRSCADFGHQQAFLMNPNSTSPDPEIFLLIPLFLEQQWIGMLLIGNISAQGKYTPEEIGLAKIVTAQTMLLIEGIHYFYAQEEKQKKVLARREVTRQTGEFLTLASHELRTPLTRVLGNLQLAQRRLETLKKQLPPLSAQLREPIDHVQRPLVAASQGAQLQQRIINDLVDDARIQTHTLMLSLHPEDLLALLRDEVNKQQQSAPEHPIVLDVPSSYQSVPVIADVERIKYVLNTYLINALVYSSPECPVTVRLRIAESHASVSVHNEGSGIAKNELDHIWERFYRTKGTTVQHELDLSFGLTLYLCRAFIELQQGRVGVQSAPGQGATFWFTLPIATSL</sequence>
<dbReference type="PRINTS" id="PR00344">
    <property type="entry name" value="BCTRLSENSOR"/>
</dbReference>
<dbReference type="InterPro" id="IPR035965">
    <property type="entry name" value="PAS-like_dom_sf"/>
</dbReference>
<evidence type="ECO:0000256" key="5">
    <source>
        <dbReference type="ARBA" id="ARBA00023012"/>
    </source>
</evidence>
<dbReference type="SUPFAM" id="SSF55781">
    <property type="entry name" value="GAF domain-like"/>
    <property type="match status" value="1"/>
</dbReference>
<evidence type="ECO:0000256" key="3">
    <source>
        <dbReference type="ARBA" id="ARBA00022553"/>
    </source>
</evidence>
<dbReference type="PANTHER" id="PTHR43547">
    <property type="entry name" value="TWO-COMPONENT HISTIDINE KINASE"/>
    <property type="match status" value="1"/>
</dbReference>
<dbReference type="InterPro" id="IPR003594">
    <property type="entry name" value="HATPase_dom"/>
</dbReference>
<dbReference type="CDD" id="cd00082">
    <property type="entry name" value="HisKA"/>
    <property type="match status" value="1"/>
</dbReference>
<protein>
    <recommendedName>
        <fullName evidence="2">histidine kinase</fullName>
        <ecNumber evidence="2">2.7.13.3</ecNumber>
    </recommendedName>
</protein>
<dbReference type="SUPFAM" id="SSF47384">
    <property type="entry name" value="Homodimeric domain of signal transducing histidine kinase"/>
    <property type="match status" value="1"/>
</dbReference>
<reference evidence="8" key="1">
    <citation type="submission" date="2020-10" db="EMBL/GenBank/DDBJ databases">
        <title>Taxonomic study of unclassified bacteria belonging to the class Ktedonobacteria.</title>
        <authorList>
            <person name="Yabe S."/>
            <person name="Wang C.M."/>
            <person name="Zheng Y."/>
            <person name="Sakai Y."/>
            <person name="Cavaletti L."/>
            <person name="Monciardini P."/>
            <person name="Donadio S."/>
        </authorList>
    </citation>
    <scope>NUCLEOTIDE SEQUENCE</scope>
    <source>
        <strain evidence="8">SOSP1-1</strain>
    </source>
</reference>
<dbReference type="Proteomes" id="UP000612362">
    <property type="component" value="Unassembled WGS sequence"/>
</dbReference>
<dbReference type="Pfam" id="PF00989">
    <property type="entry name" value="PAS"/>
    <property type="match status" value="1"/>
</dbReference>
<dbReference type="SUPFAM" id="SSF55874">
    <property type="entry name" value="ATPase domain of HSP90 chaperone/DNA topoisomerase II/histidine kinase"/>
    <property type="match status" value="1"/>
</dbReference>
<dbReference type="Pfam" id="PF00512">
    <property type="entry name" value="HisKA"/>
    <property type="match status" value="1"/>
</dbReference>
<keyword evidence="9" id="KW-1185">Reference proteome</keyword>
<dbReference type="InterPro" id="IPR005467">
    <property type="entry name" value="His_kinase_dom"/>
</dbReference>
<dbReference type="SMART" id="SM00387">
    <property type="entry name" value="HATPase_c"/>
    <property type="match status" value="1"/>
</dbReference>
<feature type="domain" description="Histidine kinase" evidence="7">
    <location>
        <begin position="395"/>
        <end position="629"/>
    </location>
</feature>
<name>A0A8J3IFP0_9CHLR</name>
<dbReference type="EC" id="2.7.13.3" evidence="2"/>
<comment type="caution">
    <text evidence="8">The sequence shown here is derived from an EMBL/GenBank/DDBJ whole genome shotgun (WGS) entry which is preliminary data.</text>
</comment>
<dbReference type="GO" id="GO:0006355">
    <property type="term" value="P:regulation of DNA-templated transcription"/>
    <property type="evidence" value="ECO:0007669"/>
    <property type="project" value="InterPro"/>
</dbReference>
<dbReference type="InterPro" id="IPR013767">
    <property type="entry name" value="PAS_fold"/>
</dbReference>
<evidence type="ECO:0000259" key="7">
    <source>
        <dbReference type="PROSITE" id="PS50109"/>
    </source>
</evidence>
<evidence type="ECO:0000256" key="4">
    <source>
        <dbReference type="ARBA" id="ARBA00022777"/>
    </source>
</evidence>
<dbReference type="RefSeq" id="WP_220199982.1">
    <property type="nucleotide sequence ID" value="NZ_BNJF01000010.1"/>
</dbReference>
<dbReference type="Pfam" id="PF02518">
    <property type="entry name" value="HATPase_c"/>
    <property type="match status" value="1"/>
</dbReference>
<evidence type="ECO:0000256" key="6">
    <source>
        <dbReference type="SAM" id="MobiDB-lite"/>
    </source>
</evidence>
<dbReference type="SMART" id="SM00388">
    <property type="entry name" value="HisKA"/>
    <property type="match status" value="1"/>
</dbReference>
<dbReference type="EMBL" id="BNJF01000010">
    <property type="protein sequence ID" value="GHO51034.1"/>
    <property type="molecule type" value="Genomic_DNA"/>
</dbReference>
<evidence type="ECO:0000256" key="1">
    <source>
        <dbReference type="ARBA" id="ARBA00000085"/>
    </source>
</evidence>
<organism evidence="8 9">
    <name type="scientific">Ktedonospora formicarum</name>
    <dbReference type="NCBI Taxonomy" id="2778364"/>
    <lineage>
        <taxon>Bacteria</taxon>
        <taxon>Bacillati</taxon>
        <taxon>Chloroflexota</taxon>
        <taxon>Ktedonobacteria</taxon>
        <taxon>Ktedonobacterales</taxon>
        <taxon>Ktedonobacteraceae</taxon>
        <taxon>Ktedonospora</taxon>
    </lineage>
</organism>
<dbReference type="InterPro" id="IPR003661">
    <property type="entry name" value="HisK_dim/P_dom"/>
</dbReference>
<keyword evidence="4" id="KW-0418">Kinase</keyword>
<comment type="catalytic activity">
    <reaction evidence="1">
        <text>ATP + protein L-histidine = ADP + protein N-phospho-L-histidine.</text>
        <dbReference type="EC" id="2.7.13.3"/>
    </reaction>
</comment>